<feature type="region of interest" description="Disordered" evidence="1">
    <location>
        <begin position="110"/>
        <end position="153"/>
    </location>
</feature>
<reference evidence="2" key="1">
    <citation type="journal article" date="2023" name="G3 (Bethesda)">
        <title>A reference genome for the long-term kleptoplast-retaining sea slug Elysia crispata morphotype clarki.</title>
        <authorList>
            <person name="Eastman K.E."/>
            <person name="Pendleton A.L."/>
            <person name="Shaikh M.A."/>
            <person name="Suttiyut T."/>
            <person name="Ogas R."/>
            <person name="Tomko P."/>
            <person name="Gavelis G."/>
            <person name="Widhalm J.R."/>
            <person name="Wisecaver J.H."/>
        </authorList>
    </citation>
    <scope>NUCLEOTIDE SEQUENCE</scope>
    <source>
        <strain evidence="2">ECLA1</strain>
    </source>
</reference>
<protein>
    <submittedName>
        <fullName evidence="2">Uncharacterized protein</fullName>
    </submittedName>
</protein>
<dbReference type="EMBL" id="JAWDGP010001678">
    <property type="protein sequence ID" value="KAK3789230.1"/>
    <property type="molecule type" value="Genomic_DNA"/>
</dbReference>
<dbReference type="AlphaFoldDB" id="A0AAE1AJW5"/>
<keyword evidence="3" id="KW-1185">Reference proteome</keyword>
<accession>A0AAE1AJW5</accession>
<gene>
    <name evidence="2" type="ORF">RRG08_001620</name>
</gene>
<comment type="caution">
    <text evidence="2">The sequence shown here is derived from an EMBL/GenBank/DDBJ whole genome shotgun (WGS) entry which is preliminary data.</text>
</comment>
<sequence>MAMMFREDKIMSIVFVPCRVTNISCIGLVPQVFQVSQVSAFLNLDMIVCRLGATDIRRVVSRTAHRTDTSPARRESGMEGWRKEEEERIHHPLAGSLAWRDGGRRRRNGYITRSPGVWHGGMEEGGGGTDTSPARRESGTEGGREEEKYLQAD</sequence>
<proteinExistence type="predicted"/>
<evidence type="ECO:0000313" key="3">
    <source>
        <dbReference type="Proteomes" id="UP001283361"/>
    </source>
</evidence>
<evidence type="ECO:0000313" key="2">
    <source>
        <dbReference type="EMBL" id="KAK3789230.1"/>
    </source>
</evidence>
<organism evidence="2 3">
    <name type="scientific">Elysia crispata</name>
    <name type="common">lettuce slug</name>
    <dbReference type="NCBI Taxonomy" id="231223"/>
    <lineage>
        <taxon>Eukaryota</taxon>
        <taxon>Metazoa</taxon>
        <taxon>Spiralia</taxon>
        <taxon>Lophotrochozoa</taxon>
        <taxon>Mollusca</taxon>
        <taxon>Gastropoda</taxon>
        <taxon>Heterobranchia</taxon>
        <taxon>Euthyneura</taxon>
        <taxon>Panpulmonata</taxon>
        <taxon>Sacoglossa</taxon>
        <taxon>Placobranchoidea</taxon>
        <taxon>Plakobranchidae</taxon>
        <taxon>Elysia</taxon>
    </lineage>
</organism>
<feature type="region of interest" description="Disordered" evidence="1">
    <location>
        <begin position="64"/>
        <end position="87"/>
    </location>
</feature>
<dbReference type="Proteomes" id="UP001283361">
    <property type="component" value="Unassembled WGS sequence"/>
</dbReference>
<name>A0AAE1AJW5_9GAST</name>
<evidence type="ECO:0000256" key="1">
    <source>
        <dbReference type="SAM" id="MobiDB-lite"/>
    </source>
</evidence>
<feature type="compositionally biased region" description="Basic and acidic residues" evidence="1">
    <location>
        <begin position="133"/>
        <end position="153"/>
    </location>
</feature>
<feature type="compositionally biased region" description="Basic and acidic residues" evidence="1">
    <location>
        <begin position="65"/>
        <end position="87"/>
    </location>
</feature>